<evidence type="ECO:0000313" key="2">
    <source>
        <dbReference type="EMBL" id="KIO26644.1"/>
    </source>
</evidence>
<dbReference type="PROSITE" id="PS50181">
    <property type="entry name" value="FBOX"/>
    <property type="match status" value="1"/>
</dbReference>
<name>A0A0C3QK18_9AGAM</name>
<dbReference type="Gene3D" id="1.20.1280.50">
    <property type="match status" value="1"/>
</dbReference>
<dbReference type="Pfam" id="PF12937">
    <property type="entry name" value="F-box-like"/>
    <property type="match status" value="1"/>
</dbReference>
<dbReference type="InterPro" id="IPR001810">
    <property type="entry name" value="F-box_dom"/>
</dbReference>
<dbReference type="HOGENOM" id="CLU_1556409_0_0_1"/>
<keyword evidence="3" id="KW-1185">Reference proteome</keyword>
<accession>A0A0C3QK18</accession>
<evidence type="ECO:0000259" key="1">
    <source>
        <dbReference type="PROSITE" id="PS50181"/>
    </source>
</evidence>
<reference evidence="3" key="2">
    <citation type="submission" date="2015-01" db="EMBL/GenBank/DDBJ databases">
        <title>Evolutionary Origins and Diversification of the Mycorrhizal Mutualists.</title>
        <authorList>
            <consortium name="DOE Joint Genome Institute"/>
            <consortium name="Mycorrhizal Genomics Consortium"/>
            <person name="Kohler A."/>
            <person name="Kuo A."/>
            <person name="Nagy L.G."/>
            <person name="Floudas D."/>
            <person name="Copeland A."/>
            <person name="Barry K.W."/>
            <person name="Cichocki N."/>
            <person name="Veneault-Fourrey C."/>
            <person name="LaButti K."/>
            <person name="Lindquist E.A."/>
            <person name="Lipzen A."/>
            <person name="Lundell T."/>
            <person name="Morin E."/>
            <person name="Murat C."/>
            <person name="Riley R."/>
            <person name="Ohm R."/>
            <person name="Sun H."/>
            <person name="Tunlid A."/>
            <person name="Henrissat B."/>
            <person name="Grigoriev I.V."/>
            <person name="Hibbett D.S."/>
            <person name="Martin F."/>
        </authorList>
    </citation>
    <scope>NUCLEOTIDE SEQUENCE [LARGE SCALE GENOMIC DNA]</scope>
    <source>
        <strain evidence="3">MUT 4182</strain>
    </source>
</reference>
<dbReference type="SUPFAM" id="SSF81383">
    <property type="entry name" value="F-box domain"/>
    <property type="match status" value="1"/>
</dbReference>
<dbReference type="OrthoDB" id="2753427at2759"/>
<dbReference type="AlphaFoldDB" id="A0A0C3QK18"/>
<protein>
    <recommendedName>
        <fullName evidence="1">F-box domain-containing protein</fullName>
    </recommendedName>
</protein>
<dbReference type="Proteomes" id="UP000054248">
    <property type="component" value="Unassembled WGS sequence"/>
</dbReference>
<gene>
    <name evidence="2" type="ORF">M407DRAFT_24088</name>
</gene>
<organism evidence="2 3">
    <name type="scientific">Tulasnella calospora MUT 4182</name>
    <dbReference type="NCBI Taxonomy" id="1051891"/>
    <lineage>
        <taxon>Eukaryota</taxon>
        <taxon>Fungi</taxon>
        <taxon>Dikarya</taxon>
        <taxon>Basidiomycota</taxon>
        <taxon>Agaricomycotina</taxon>
        <taxon>Agaricomycetes</taxon>
        <taxon>Cantharellales</taxon>
        <taxon>Tulasnellaceae</taxon>
        <taxon>Tulasnella</taxon>
    </lineage>
</organism>
<evidence type="ECO:0000313" key="3">
    <source>
        <dbReference type="Proteomes" id="UP000054248"/>
    </source>
</evidence>
<dbReference type="InterPro" id="IPR036047">
    <property type="entry name" value="F-box-like_dom_sf"/>
</dbReference>
<dbReference type="EMBL" id="KN823021">
    <property type="protein sequence ID" value="KIO26644.1"/>
    <property type="molecule type" value="Genomic_DNA"/>
</dbReference>
<feature type="domain" description="F-box" evidence="1">
    <location>
        <begin position="36"/>
        <end position="88"/>
    </location>
</feature>
<reference evidence="2 3" key="1">
    <citation type="submission" date="2014-04" db="EMBL/GenBank/DDBJ databases">
        <authorList>
            <consortium name="DOE Joint Genome Institute"/>
            <person name="Kuo A."/>
            <person name="Girlanda M."/>
            <person name="Perotto S."/>
            <person name="Kohler A."/>
            <person name="Nagy L.G."/>
            <person name="Floudas D."/>
            <person name="Copeland A."/>
            <person name="Barry K.W."/>
            <person name="Cichocki N."/>
            <person name="Veneault-Fourrey C."/>
            <person name="LaButti K."/>
            <person name="Lindquist E.A."/>
            <person name="Lipzen A."/>
            <person name="Lundell T."/>
            <person name="Morin E."/>
            <person name="Murat C."/>
            <person name="Sun H."/>
            <person name="Tunlid A."/>
            <person name="Henrissat B."/>
            <person name="Grigoriev I.V."/>
            <person name="Hibbett D.S."/>
            <person name="Martin F."/>
            <person name="Nordberg H.P."/>
            <person name="Cantor M.N."/>
            <person name="Hua S.X."/>
        </authorList>
    </citation>
    <scope>NUCLEOTIDE SEQUENCE [LARGE SCALE GENOMIC DNA]</scope>
    <source>
        <strain evidence="2 3">MUT 4182</strain>
    </source>
</reference>
<proteinExistence type="predicted"/>
<sequence length="172" mass="19015">MSQTLRQGSGDSGPDEYQIVNLKALVSPPSSPSDDDPPIHHLPTEILLEVVRYYSHRDARIRDLVRLALVCGRWSILVQDATVLWTTINAAEGPAMVRKALQMAKDASVDLTFNAKTAQMKRKVFFNCIGERVGQWRTLVLLIQWSVRDFILGDGDLQSVAPTEPGGASLIC</sequence>